<dbReference type="GO" id="GO:0006310">
    <property type="term" value="P:DNA recombination"/>
    <property type="evidence" value="ECO:0007669"/>
    <property type="project" value="UniProtKB-KW"/>
</dbReference>
<accession>A0A830ERI3</accession>
<dbReference type="Proteomes" id="UP000628840">
    <property type="component" value="Unassembled WGS sequence"/>
</dbReference>
<evidence type="ECO:0000313" key="7">
    <source>
        <dbReference type="EMBL" id="GGL22918.1"/>
    </source>
</evidence>
<dbReference type="AlphaFoldDB" id="A0A830ERI3"/>
<dbReference type="Pfam" id="PF00589">
    <property type="entry name" value="Phage_integrase"/>
    <property type="match status" value="1"/>
</dbReference>
<proteinExistence type="predicted"/>
<sequence length="345" mass="38751">MSAEEAVDVEDPVGYFLEDMGYHGKHERTRAAYERVLRAFEAFLDSRGVAGPRAADRRACLAWVASLREEYAESTVATYASYCNRFYSYMTQVGAFDANPMTLVVEEMDETIDADPTRREVTVARMREFVAGIRHPLDRAVVLVLLKTGLRVGELCNLDLRDVALAHAGVREAYPDLGTRGRLDGRPDTLFVDPDVSAGEAANGEVRSASNKRKRVTLVPVDDELRRALARWLAIRPDARSEADPLFCSTSGSWGARLTPEMVRKTVETYARDAGWYRTGGGAAENVTPHYFRHFFTTHLRDRTGDRGVVKYLRGDVADDVIDTYTHNWGDRVRDVYLANVYDLL</sequence>
<dbReference type="InterPro" id="IPR013762">
    <property type="entry name" value="Integrase-like_cat_sf"/>
</dbReference>
<organism evidence="7 8">
    <name type="scientific">Halarchaeum grantii</name>
    <dbReference type="NCBI Taxonomy" id="1193105"/>
    <lineage>
        <taxon>Archaea</taxon>
        <taxon>Methanobacteriati</taxon>
        <taxon>Methanobacteriota</taxon>
        <taxon>Stenosarchaea group</taxon>
        <taxon>Halobacteria</taxon>
        <taxon>Halobacteriales</taxon>
        <taxon>Halobacteriaceae</taxon>
    </lineage>
</organism>
<dbReference type="GO" id="GO:0015074">
    <property type="term" value="P:DNA integration"/>
    <property type="evidence" value="ECO:0007669"/>
    <property type="project" value="UniProtKB-KW"/>
</dbReference>
<feature type="domain" description="Tyr recombinase" evidence="5">
    <location>
        <begin position="98"/>
        <end position="338"/>
    </location>
</feature>
<keyword evidence="1" id="KW-0229">DNA integration</keyword>
<dbReference type="InterPro" id="IPR002104">
    <property type="entry name" value="Integrase_catalytic"/>
</dbReference>
<dbReference type="InterPro" id="IPR050090">
    <property type="entry name" value="Tyrosine_recombinase_XerCD"/>
</dbReference>
<gene>
    <name evidence="7" type="ORF">GCM10009037_02950</name>
</gene>
<comment type="caution">
    <text evidence="7">The sequence shown here is derived from an EMBL/GenBank/DDBJ whole genome shotgun (WGS) entry which is preliminary data.</text>
</comment>
<keyword evidence="3" id="KW-0233">DNA recombination</keyword>
<dbReference type="CDD" id="cd00397">
    <property type="entry name" value="DNA_BRE_C"/>
    <property type="match status" value="1"/>
</dbReference>
<dbReference type="Gene3D" id="1.10.443.10">
    <property type="entry name" value="Intergrase catalytic core"/>
    <property type="match status" value="1"/>
</dbReference>
<evidence type="ECO:0000259" key="5">
    <source>
        <dbReference type="PROSITE" id="PS51898"/>
    </source>
</evidence>
<dbReference type="InterPro" id="IPR011010">
    <property type="entry name" value="DNA_brk_join_enz"/>
</dbReference>
<evidence type="ECO:0000256" key="2">
    <source>
        <dbReference type="ARBA" id="ARBA00023125"/>
    </source>
</evidence>
<dbReference type="InterPro" id="IPR010998">
    <property type="entry name" value="Integrase_recombinase_N"/>
</dbReference>
<dbReference type="InterPro" id="IPR044068">
    <property type="entry name" value="CB"/>
</dbReference>
<evidence type="ECO:0000256" key="1">
    <source>
        <dbReference type="ARBA" id="ARBA00022908"/>
    </source>
</evidence>
<dbReference type="InterPro" id="IPR004107">
    <property type="entry name" value="Integrase_SAM-like_N"/>
</dbReference>
<dbReference type="PROSITE" id="PS51900">
    <property type="entry name" value="CB"/>
    <property type="match status" value="1"/>
</dbReference>
<dbReference type="Gene3D" id="1.10.150.130">
    <property type="match status" value="1"/>
</dbReference>
<dbReference type="PANTHER" id="PTHR30349">
    <property type="entry name" value="PHAGE INTEGRASE-RELATED"/>
    <property type="match status" value="1"/>
</dbReference>
<dbReference type="GO" id="GO:0003677">
    <property type="term" value="F:DNA binding"/>
    <property type="evidence" value="ECO:0007669"/>
    <property type="project" value="UniProtKB-UniRule"/>
</dbReference>
<evidence type="ECO:0000256" key="4">
    <source>
        <dbReference type="PROSITE-ProRule" id="PRU01248"/>
    </source>
</evidence>
<evidence type="ECO:0000256" key="3">
    <source>
        <dbReference type="ARBA" id="ARBA00023172"/>
    </source>
</evidence>
<evidence type="ECO:0000313" key="8">
    <source>
        <dbReference type="Proteomes" id="UP000628840"/>
    </source>
</evidence>
<name>A0A830ERI3_9EURY</name>
<dbReference type="PROSITE" id="PS51898">
    <property type="entry name" value="TYR_RECOMBINASE"/>
    <property type="match status" value="1"/>
</dbReference>
<evidence type="ECO:0000259" key="6">
    <source>
        <dbReference type="PROSITE" id="PS51900"/>
    </source>
</evidence>
<keyword evidence="8" id="KW-1185">Reference proteome</keyword>
<feature type="domain" description="Core-binding (CB)" evidence="6">
    <location>
        <begin position="7"/>
        <end position="91"/>
    </location>
</feature>
<dbReference type="Pfam" id="PF02899">
    <property type="entry name" value="Phage_int_SAM_1"/>
    <property type="match status" value="1"/>
</dbReference>
<dbReference type="OrthoDB" id="142231at2157"/>
<dbReference type="SUPFAM" id="SSF56349">
    <property type="entry name" value="DNA breaking-rejoining enzymes"/>
    <property type="match status" value="1"/>
</dbReference>
<dbReference type="RefSeq" id="WP_188877287.1">
    <property type="nucleotide sequence ID" value="NZ_BMPF01000001.1"/>
</dbReference>
<dbReference type="PANTHER" id="PTHR30349:SF92">
    <property type="entry name" value="SITE-SPECIFIC RECOMBINASE"/>
    <property type="match status" value="1"/>
</dbReference>
<reference evidence="7 8" key="1">
    <citation type="journal article" date="2019" name="Int. J. Syst. Evol. Microbiol.">
        <title>The Global Catalogue of Microorganisms (GCM) 10K type strain sequencing project: providing services to taxonomists for standard genome sequencing and annotation.</title>
        <authorList>
            <consortium name="The Broad Institute Genomics Platform"/>
            <consortium name="The Broad Institute Genome Sequencing Center for Infectious Disease"/>
            <person name="Wu L."/>
            <person name="Ma J."/>
        </authorList>
    </citation>
    <scope>NUCLEOTIDE SEQUENCE [LARGE SCALE GENOMIC DNA]</scope>
    <source>
        <strain evidence="7 8">JCM 19585</strain>
    </source>
</reference>
<keyword evidence="2 4" id="KW-0238">DNA-binding</keyword>
<dbReference type="EMBL" id="BMPF01000001">
    <property type="protein sequence ID" value="GGL22918.1"/>
    <property type="molecule type" value="Genomic_DNA"/>
</dbReference>
<protein>
    <submittedName>
        <fullName evidence="7">Integrase</fullName>
    </submittedName>
</protein>